<protein>
    <recommendedName>
        <fullName evidence="3">Outer membrane protein beta-barrel domain-containing protein</fullName>
    </recommendedName>
</protein>
<evidence type="ECO:0000313" key="4">
    <source>
        <dbReference type="EMBL" id="GGW90838.1"/>
    </source>
</evidence>
<dbReference type="SUPFAM" id="SSF56925">
    <property type="entry name" value="OMPA-like"/>
    <property type="match status" value="1"/>
</dbReference>
<keyword evidence="5" id="KW-1185">Reference proteome</keyword>
<dbReference type="EMBL" id="BMXP01000007">
    <property type="protein sequence ID" value="GGW90838.1"/>
    <property type="molecule type" value="Genomic_DNA"/>
</dbReference>
<accession>A0A918N0T7</accession>
<reference evidence="4" key="1">
    <citation type="journal article" date="2014" name="Int. J. Syst. Evol. Microbiol.">
        <title>Complete genome sequence of Corynebacterium casei LMG S-19264T (=DSM 44701T), isolated from a smear-ripened cheese.</title>
        <authorList>
            <consortium name="US DOE Joint Genome Institute (JGI-PGF)"/>
            <person name="Walter F."/>
            <person name="Albersmeier A."/>
            <person name="Kalinowski J."/>
            <person name="Ruckert C."/>
        </authorList>
    </citation>
    <scope>NUCLEOTIDE SEQUENCE</scope>
    <source>
        <strain evidence="4">KCTC 22164</strain>
    </source>
</reference>
<dbReference type="RefSeq" id="WP_189407194.1">
    <property type="nucleotide sequence ID" value="NZ_BMXP01000007.1"/>
</dbReference>
<dbReference type="InterPro" id="IPR027385">
    <property type="entry name" value="Beta-barrel_OMP"/>
</dbReference>
<evidence type="ECO:0000313" key="5">
    <source>
        <dbReference type="Proteomes" id="UP000631300"/>
    </source>
</evidence>
<reference evidence="4" key="2">
    <citation type="submission" date="2020-09" db="EMBL/GenBank/DDBJ databases">
        <authorList>
            <person name="Sun Q."/>
            <person name="Kim S."/>
        </authorList>
    </citation>
    <scope>NUCLEOTIDE SEQUENCE</scope>
    <source>
        <strain evidence="4">KCTC 22164</strain>
    </source>
</reference>
<feature type="chain" id="PRO_5037915903" description="Outer membrane protein beta-barrel domain-containing protein" evidence="2">
    <location>
        <begin position="23"/>
        <end position="183"/>
    </location>
</feature>
<feature type="domain" description="Outer membrane protein beta-barrel" evidence="3">
    <location>
        <begin position="9"/>
        <end position="141"/>
    </location>
</feature>
<dbReference type="Pfam" id="PF13505">
    <property type="entry name" value="OMP_b-brl"/>
    <property type="match status" value="1"/>
</dbReference>
<feature type="signal peptide" evidence="2">
    <location>
        <begin position="1"/>
        <end position="22"/>
    </location>
</feature>
<sequence>MKKVVTLLGLSLLAATPVKALASDLDWQYVEGGYTQLGVDDNDEFDPDGIVVAGTYLTTPNIYVTGEYKMTEEGRFDLDMLTLGGGYRVALNNHTDAYAGANFERIDSSGYDENGYSVNAGLRTKLTPQLELLGEVGYYDVVDGEATVKVGANYSLTANWAVGASYESIGDLDAVALTARYSF</sequence>
<proteinExistence type="predicted"/>
<keyword evidence="1 2" id="KW-0732">Signal</keyword>
<evidence type="ECO:0000256" key="1">
    <source>
        <dbReference type="ARBA" id="ARBA00022729"/>
    </source>
</evidence>
<dbReference type="InterPro" id="IPR011250">
    <property type="entry name" value="OMP/PagP_B-barrel"/>
</dbReference>
<evidence type="ECO:0000256" key="2">
    <source>
        <dbReference type="SAM" id="SignalP"/>
    </source>
</evidence>
<organism evidence="4 5">
    <name type="scientific">Alteromonas halophila</name>
    <dbReference type="NCBI Taxonomy" id="516698"/>
    <lineage>
        <taxon>Bacteria</taxon>
        <taxon>Pseudomonadati</taxon>
        <taxon>Pseudomonadota</taxon>
        <taxon>Gammaproteobacteria</taxon>
        <taxon>Alteromonadales</taxon>
        <taxon>Alteromonadaceae</taxon>
        <taxon>Alteromonas/Salinimonas group</taxon>
        <taxon>Alteromonas</taxon>
    </lineage>
</organism>
<name>A0A918N0T7_9ALTE</name>
<dbReference type="Gene3D" id="2.40.160.20">
    <property type="match status" value="1"/>
</dbReference>
<evidence type="ECO:0000259" key="3">
    <source>
        <dbReference type="Pfam" id="PF13505"/>
    </source>
</evidence>
<comment type="caution">
    <text evidence="4">The sequence shown here is derived from an EMBL/GenBank/DDBJ whole genome shotgun (WGS) entry which is preliminary data.</text>
</comment>
<dbReference type="Proteomes" id="UP000631300">
    <property type="component" value="Unassembled WGS sequence"/>
</dbReference>
<gene>
    <name evidence="4" type="ORF">GCM10007391_26420</name>
</gene>
<dbReference type="AlphaFoldDB" id="A0A918N0T7"/>